<dbReference type="PANTHER" id="PTHR30563:SF0">
    <property type="entry name" value="DNA RECOMBINATION PROTEIN RMUC"/>
    <property type="match status" value="1"/>
</dbReference>
<gene>
    <name evidence="6" type="ORF">CO137_02785</name>
</gene>
<sequence length="360" mass="41537">MEFILPIALIILLFVCIGLIITLFKQTKKGEGNNEQVFSMLQSQIQELNRTLDTKMSESARSMDDSQKHLHNTIQLQFGQSSKIIGEVSERLTKLDETNKQVVGFAEQLQSLENILKNPKQRGILGEYFLETVLKNVLPPNSYQMQYKFQNGDIVDAAIFLPNDKIVPVDSKFSLENYNRLVGEKDETRKAQLEKQLKQDLKNRIDETSKYIKPSENTMDFALMFIPSEGIYYDLLINQVGTVKINTHDLIEYAFRDKHVIIVSPTNFYAYLQTIMQGMRALKIEESAKEIRKNVEKLRVHLVTYEESMRKLGGHMQTSINFYNKSYKEFGKIDKDVMKITGAEKMLDDIPELDGVQIEE</sequence>
<proteinExistence type="inferred from homology"/>
<comment type="caution">
    <text evidence="6">The sequence shown here is derived from an EMBL/GenBank/DDBJ whole genome shotgun (WGS) entry which is preliminary data.</text>
</comment>
<keyword evidence="4" id="KW-0233">DNA recombination</keyword>
<evidence type="ECO:0000256" key="5">
    <source>
        <dbReference type="SAM" id="Phobius"/>
    </source>
</evidence>
<organism evidence="6 7">
    <name type="scientific">Candidatus Magasanikbacteria bacterium CG_4_9_14_3_um_filter_32_9</name>
    <dbReference type="NCBI Taxonomy" id="1974644"/>
    <lineage>
        <taxon>Bacteria</taxon>
        <taxon>Candidatus Magasanikiibacteriota</taxon>
    </lineage>
</organism>
<keyword evidence="3" id="KW-0175">Coiled coil</keyword>
<evidence type="ECO:0000313" key="7">
    <source>
        <dbReference type="Proteomes" id="UP000230843"/>
    </source>
</evidence>
<dbReference type="Proteomes" id="UP000230843">
    <property type="component" value="Unassembled WGS sequence"/>
</dbReference>
<name>A0A2M7Z6D9_9BACT</name>
<accession>A0A2M7Z6D9</accession>
<evidence type="ECO:0000256" key="4">
    <source>
        <dbReference type="ARBA" id="ARBA00023172"/>
    </source>
</evidence>
<keyword evidence="5" id="KW-0472">Membrane</keyword>
<dbReference type="InterPro" id="IPR003798">
    <property type="entry name" value="DNA_recombination_RmuC"/>
</dbReference>
<evidence type="ECO:0000256" key="3">
    <source>
        <dbReference type="ARBA" id="ARBA00023054"/>
    </source>
</evidence>
<feature type="transmembrane region" description="Helical" evidence="5">
    <location>
        <begin position="6"/>
        <end position="24"/>
    </location>
</feature>
<keyword evidence="5" id="KW-0812">Transmembrane</keyword>
<evidence type="ECO:0000313" key="6">
    <source>
        <dbReference type="EMBL" id="PJA89714.1"/>
    </source>
</evidence>
<comment type="similarity">
    <text evidence="2">Belongs to the RmuC family.</text>
</comment>
<dbReference type="AlphaFoldDB" id="A0A2M7Z6D9"/>
<evidence type="ECO:0000256" key="1">
    <source>
        <dbReference type="ARBA" id="ARBA00003416"/>
    </source>
</evidence>
<dbReference type="Pfam" id="PF02646">
    <property type="entry name" value="RmuC"/>
    <property type="match status" value="1"/>
</dbReference>
<evidence type="ECO:0000256" key="2">
    <source>
        <dbReference type="ARBA" id="ARBA00009840"/>
    </source>
</evidence>
<dbReference type="PANTHER" id="PTHR30563">
    <property type="entry name" value="DNA RECOMBINATION PROTEIN RMUC"/>
    <property type="match status" value="1"/>
</dbReference>
<reference evidence="7" key="1">
    <citation type="submission" date="2017-09" db="EMBL/GenBank/DDBJ databases">
        <title>Depth-based differentiation of microbial function through sediment-hosted aquifers and enrichment of novel symbionts in the deep terrestrial subsurface.</title>
        <authorList>
            <person name="Probst A.J."/>
            <person name="Ladd B."/>
            <person name="Jarett J.K."/>
            <person name="Geller-Mcgrath D.E."/>
            <person name="Sieber C.M.K."/>
            <person name="Emerson J.B."/>
            <person name="Anantharaman K."/>
            <person name="Thomas B.C."/>
            <person name="Malmstrom R."/>
            <person name="Stieglmeier M."/>
            <person name="Klingl A."/>
            <person name="Woyke T."/>
            <person name="Ryan C.M."/>
            <person name="Banfield J.F."/>
        </authorList>
    </citation>
    <scope>NUCLEOTIDE SEQUENCE [LARGE SCALE GENOMIC DNA]</scope>
</reference>
<comment type="function">
    <text evidence="1">Involved in DNA recombination.</text>
</comment>
<dbReference type="EMBL" id="PFVJ01000058">
    <property type="protein sequence ID" value="PJA89714.1"/>
    <property type="molecule type" value="Genomic_DNA"/>
</dbReference>
<dbReference type="GO" id="GO:0006310">
    <property type="term" value="P:DNA recombination"/>
    <property type="evidence" value="ECO:0007669"/>
    <property type="project" value="UniProtKB-KW"/>
</dbReference>
<protein>
    <submittedName>
        <fullName evidence="6">DNA recombination protein RmuC</fullName>
    </submittedName>
</protein>
<keyword evidence="5" id="KW-1133">Transmembrane helix</keyword>